<protein>
    <recommendedName>
        <fullName evidence="4">ANTAR domain-containing protein</fullName>
    </recommendedName>
</protein>
<proteinExistence type="predicted"/>
<dbReference type="Proteomes" id="UP000788262">
    <property type="component" value="Unassembled WGS sequence"/>
</dbReference>
<feature type="non-terminal residue" evidence="2">
    <location>
        <position position="121"/>
    </location>
</feature>
<comment type="caution">
    <text evidence="2">The sequence shown here is derived from an EMBL/GenBank/DDBJ whole genome shotgun (WGS) entry which is preliminary data.</text>
</comment>
<keyword evidence="3" id="KW-1185">Reference proteome</keyword>
<sequence>MDKQASTIKQLLRQRINSPSTPSKIALDQLIKGCGMAINNAVLLSKENQDLRAAHEKQIQKRTRSRKQMAVKEGLSIQEGQELLQSENQADVAISTALAESAPEAELRSVRAPPRGSDCHL</sequence>
<dbReference type="EMBL" id="JAFFZS010000160">
    <property type="protein sequence ID" value="MBN0049359.1"/>
    <property type="molecule type" value="Genomic_DNA"/>
</dbReference>
<organism evidence="2 3">
    <name type="scientific">Streptomyces actuosus</name>
    <dbReference type="NCBI Taxonomy" id="1885"/>
    <lineage>
        <taxon>Bacteria</taxon>
        <taxon>Bacillati</taxon>
        <taxon>Actinomycetota</taxon>
        <taxon>Actinomycetes</taxon>
        <taxon>Kitasatosporales</taxon>
        <taxon>Streptomycetaceae</taxon>
        <taxon>Streptomyces</taxon>
    </lineage>
</organism>
<accession>A0ABS2W1R7</accession>
<reference evidence="2 3" key="1">
    <citation type="submission" date="2021-02" db="EMBL/GenBank/DDBJ databases">
        <title>Whole genome sequencing of Streptomyces actuosus VRA1.</title>
        <authorList>
            <person name="Sen G."/>
            <person name="Sen A."/>
        </authorList>
    </citation>
    <scope>NUCLEOTIDE SEQUENCE [LARGE SCALE GENOMIC DNA]</scope>
    <source>
        <strain evidence="2 3">VRA1</strain>
    </source>
</reference>
<evidence type="ECO:0008006" key="4">
    <source>
        <dbReference type="Google" id="ProtNLM"/>
    </source>
</evidence>
<evidence type="ECO:0000313" key="3">
    <source>
        <dbReference type="Proteomes" id="UP000788262"/>
    </source>
</evidence>
<evidence type="ECO:0000313" key="2">
    <source>
        <dbReference type="EMBL" id="MBN0049359.1"/>
    </source>
</evidence>
<name>A0ABS2W1R7_STRAS</name>
<feature type="region of interest" description="Disordered" evidence="1">
    <location>
        <begin position="102"/>
        <end position="121"/>
    </location>
</feature>
<gene>
    <name evidence="2" type="ORF">JS756_36025</name>
</gene>
<evidence type="ECO:0000256" key="1">
    <source>
        <dbReference type="SAM" id="MobiDB-lite"/>
    </source>
</evidence>